<protein>
    <submittedName>
        <fullName evidence="1">Uncharacterized protein</fullName>
    </submittedName>
</protein>
<gene>
    <name evidence="2" type="ORF">T03_14315</name>
    <name evidence="1" type="ORF">T03_2862</name>
</gene>
<accession>A0A0V1C0J2</accession>
<dbReference type="AlphaFoldDB" id="A0A0V1C0J2"/>
<evidence type="ECO:0000313" key="2">
    <source>
        <dbReference type="EMBL" id="KRY59381.1"/>
    </source>
</evidence>
<keyword evidence="3" id="KW-1185">Reference proteome</keyword>
<comment type="caution">
    <text evidence="1">The sequence shown here is derived from an EMBL/GenBank/DDBJ whole genome shotgun (WGS) entry which is preliminary data.</text>
</comment>
<dbReference type="EMBL" id="JYDI01001071">
    <property type="protein sequence ID" value="KRY42873.1"/>
    <property type="molecule type" value="Genomic_DNA"/>
</dbReference>
<evidence type="ECO:0000313" key="1">
    <source>
        <dbReference type="EMBL" id="KRY42873.1"/>
    </source>
</evidence>
<sequence length="63" mass="7239">MRRHLCTKPELHIHVAKEKNATFLNEGMLSHCVPPSCRPHFHYSAKLVSFKSSKTCLCCAYLH</sequence>
<dbReference type="EMBL" id="JYDI01000013">
    <property type="protein sequence ID" value="KRY59381.1"/>
    <property type="molecule type" value="Genomic_DNA"/>
</dbReference>
<name>A0A0V1C0J2_TRIBR</name>
<reference evidence="1 3" key="1">
    <citation type="submission" date="2015-01" db="EMBL/GenBank/DDBJ databases">
        <title>Evolution of Trichinella species and genotypes.</title>
        <authorList>
            <person name="Korhonen P.K."/>
            <person name="Edoardo P."/>
            <person name="Giuseppe L.R."/>
            <person name="Gasser R.B."/>
        </authorList>
    </citation>
    <scope>NUCLEOTIDE SEQUENCE [LARGE SCALE GENOMIC DNA]</scope>
    <source>
        <strain evidence="1">ISS120</strain>
    </source>
</reference>
<evidence type="ECO:0000313" key="3">
    <source>
        <dbReference type="Proteomes" id="UP000054653"/>
    </source>
</evidence>
<proteinExistence type="predicted"/>
<organism evidence="1 3">
    <name type="scientific">Trichinella britovi</name>
    <name type="common">Parasitic roundworm</name>
    <dbReference type="NCBI Taxonomy" id="45882"/>
    <lineage>
        <taxon>Eukaryota</taxon>
        <taxon>Metazoa</taxon>
        <taxon>Ecdysozoa</taxon>
        <taxon>Nematoda</taxon>
        <taxon>Enoplea</taxon>
        <taxon>Dorylaimia</taxon>
        <taxon>Trichinellida</taxon>
        <taxon>Trichinellidae</taxon>
        <taxon>Trichinella</taxon>
    </lineage>
</organism>
<dbReference type="Proteomes" id="UP000054653">
    <property type="component" value="Unassembled WGS sequence"/>
</dbReference>